<evidence type="ECO:0000256" key="3">
    <source>
        <dbReference type="ARBA" id="ARBA00022692"/>
    </source>
</evidence>
<dbReference type="PANTHER" id="PTHR13019:SF7">
    <property type="entry name" value="GOLGI APPARATUS MEMBRANE PROTEIN TVP23"/>
    <property type="match status" value="1"/>
</dbReference>
<comment type="subcellular location">
    <subcellularLocation>
        <location evidence="1 6">Membrane</location>
        <topology evidence="1 6">Multi-pass membrane protein</topology>
    </subcellularLocation>
</comment>
<feature type="region of interest" description="Disordered" evidence="7">
    <location>
        <begin position="1"/>
        <end position="33"/>
    </location>
</feature>
<feature type="transmembrane region" description="Helical" evidence="6">
    <location>
        <begin position="160"/>
        <end position="182"/>
    </location>
</feature>
<feature type="transmembrane region" description="Helical" evidence="6">
    <location>
        <begin position="69"/>
        <end position="87"/>
    </location>
</feature>
<evidence type="ECO:0000256" key="4">
    <source>
        <dbReference type="ARBA" id="ARBA00022989"/>
    </source>
</evidence>
<dbReference type="GO" id="GO:0000139">
    <property type="term" value="C:Golgi membrane"/>
    <property type="evidence" value="ECO:0007669"/>
    <property type="project" value="TreeGrafter"/>
</dbReference>
<keyword evidence="5 6" id="KW-0472">Membrane</keyword>
<protein>
    <recommendedName>
        <fullName evidence="6">Golgi apparatus membrane protein TVP23 homolog</fullName>
    </recommendedName>
</protein>
<dbReference type="GO" id="GO:0009306">
    <property type="term" value="P:protein secretion"/>
    <property type="evidence" value="ECO:0007669"/>
    <property type="project" value="TreeGrafter"/>
</dbReference>
<feature type="compositionally biased region" description="Polar residues" evidence="7">
    <location>
        <begin position="8"/>
        <end position="26"/>
    </location>
</feature>
<accession>A0A146KIU8</accession>
<comment type="similarity">
    <text evidence="2 6">Belongs to the TVP23 family.</text>
</comment>
<keyword evidence="4 6" id="KW-1133">Transmembrane helix</keyword>
<name>A0A146KIU8_9EUKA</name>
<evidence type="ECO:0000256" key="7">
    <source>
        <dbReference type="SAM" id="MobiDB-lite"/>
    </source>
</evidence>
<evidence type="ECO:0000256" key="5">
    <source>
        <dbReference type="ARBA" id="ARBA00023136"/>
    </source>
</evidence>
<dbReference type="Pfam" id="PF05832">
    <property type="entry name" value="DUF846"/>
    <property type="match status" value="1"/>
</dbReference>
<feature type="transmembrane region" description="Helical" evidence="6">
    <location>
        <begin position="130"/>
        <end position="154"/>
    </location>
</feature>
<feature type="transmembrane region" description="Helical" evidence="6">
    <location>
        <begin position="41"/>
        <end position="63"/>
    </location>
</feature>
<proteinExistence type="inferred from homology"/>
<dbReference type="GO" id="GO:0016192">
    <property type="term" value="P:vesicle-mediated transport"/>
    <property type="evidence" value="ECO:0007669"/>
    <property type="project" value="TreeGrafter"/>
</dbReference>
<evidence type="ECO:0000256" key="2">
    <source>
        <dbReference type="ARBA" id="ARBA00005467"/>
    </source>
</evidence>
<organism evidence="8">
    <name type="scientific">Trepomonas sp. PC1</name>
    <dbReference type="NCBI Taxonomy" id="1076344"/>
    <lineage>
        <taxon>Eukaryota</taxon>
        <taxon>Metamonada</taxon>
        <taxon>Diplomonadida</taxon>
        <taxon>Hexamitidae</taxon>
        <taxon>Hexamitinae</taxon>
        <taxon>Trepomonas</taxon>
    </lineage>
</organism>
<dbReference type="PANTHER" id="PTHR13019">
    <property type="entry name" value="GOLGI APPARATUS MEMBRANE PROTEIN TVP23"/>
    <property type="match status" value="1"/>
</dbReference>
<keyword evidence="3 6" id="KW-0812">Transmembrane</keyword>
<evidence type="ECO:0000256" key="1">
    <source>
        <dbReference type="ARBA" id="ARBA00004141"/>
    </source>
</evidence>
<dbReference type="InterPro" id="IPR008564">
    <property type="entry name" value="TVP23-like"/>
</dbReference>
<sequence length="211" mass="23835">MADFDPYANQQQINQPEQVAPKQNSRVPDAPAEPKKKIKNVGAAIVFITICCFPVAFSILGGLFIGGEYASIINYIVMFIGIAVQFYETKNFAGRYLAGLRWHTYTVEGKTYYYFEQRNQEEVSKCDKSVFWGCLWGMVVLYALETIVYLFSILTANIKLLAYTPIAVIGEISSVLNLMGYIKCSSDYKKKLKSMGTEIGKQVVKQQLREL</sequence>
<reference evidence="8" key="1">
    <citation type="submission" date="2015-07" db="EMBL/GenBank/DDBJ databases">
        <title>Adaptation to a free-living lifestyle via gene acquisitions in the diplomonad Trepomonas sp. PC1.</title>
        <authorList>
            <person name="Xu F."/>
            <person name="Jerlstrom-Hultqvist J."/>
            <person name="Kolisko M."/>
            <person name="Simpson A.G.B."/>
            <person name="Roger A.J."/>
            <person name="Svard S.G."/>
            <person name="Andersson J.O."/>
        </authorList>
    </citation>
    <scope>NUCLEOTIDE SEQUENCE</scope>
    <source>
        <strain evidence="8">PC1</strain>
    </source>
</reference>
<dbReference type="EMBL" id="GDID01001091">
    <property type="protein sequence ID" value="JAP95515.1"/>
    <property type="molecule type" value="Transcribed_RNA"/>
</dbReference>
<gene>
    <name evidence="8" type="ORF">TPC1_11473</name>
</gene>
<dbReference type="AlphaFoldDB" id="A0A146KIU8"/>
<evidence type="ECO:0000313" key="8">
    <source>
        <dbReference type="EMBL" id="JAP95515.1"/>
    </source>
</evidence>
<evidence type="ECO:0000256" key="6">
    <source>
        <dbReference type="RuleBase" id="RU361206"/>
    </source>
</evidence>